<reference evidence="2" key="1">
    <citation type="submission" date="2020-08" db="EMBL/GenBank/DDBJ databases">
        <title>Plant Genome Project.</title>
        <authorList>
            <person name="Zhang R.-G."/>
        </authorList>
    </citation>
    <scope>NUCLEOTIDE SEQUENCE</scope>
    <source>
        <strain evidence="2">WSP0</strain>
        <tissue evidence="2">Leaf</tissue>
    </source>
</reference>
<sequence length="84" mass="9757">MRLLHQRTPKHDQLSNVKSSSNRLGGSLEETAMGSKNLQTKRITIIWRDRLEDCSPLSASRPNNRKRKAKANLKVNCDNSWWPW</sequence>
<protein>
    <submittedName>
        <fullName evidence="2">Uncharacterized protein</fullName>
    </submittedName>
</protein>
<evidence type="ECO:0000256" key="1">
    <source>
        <dbReference type="SAM" id="MobiDB-lite"/>
    </source>
</evidence>
<dbReference type="EMBL" id="JACTNZ010000001">
    <property type="protein sequence ID" value="KAG5565310.1"/>
    <property type="molecule type" value="Genomic_DNA"/>
</dbReference>
<feature type="compositionally biased region" description="Polar residues" evidence="1">
    <location>
        <begin position="14"/>
        <end position="24"/>
    </location>
</feature>
<gene>
    <name evidence="2" type="ORF">RHGRI_001266</name>
</gene>
<proteinExistence type="predicted"/>
<evidence type="ECO:0000313" key="3">
    <source>
        <dbReference type="Proteomes" id="UP000823749"/>
    </source>
</evidence>
<accession>A0AAV6LKR6</accession>
<organism evidence="2 3">
    <name type="scientific">Rhododendron griersonianum</name>
    <dbReference type="NCBI Taxonomy" id="479676"/>
    <lineage>
        <taxon>Eukaryota</taxon>
        <taxon>Viridiplantae</taxon>
        <taxon>Streptophyta</taxon>
        <taxon>Embryophyta</taxon>
        <taxon>Tracheophyta</taxon>
        <taxon>Spermatophyta</taxon>
        <taxon>Magnoliopsida</taxon>
        <taxon>eudicotyledons</taxon>
        <taxon>Gunneridae</taxon>
        <taxon>Pentapetalae</taxon>
        <taxon>asterids</taxon>
        <taxon>Ericales</taxon>
        <taxon>Ericaceae</taxon>
        <taxon>Ericoideae</taxon>
        <taxon>Rhodoreae</taxon>
        <taxon>Rhododendron</taxon>
    </lineage>
</organism>
<dbReference type="Proteomes" id="UP000823749">
    <property type="component" value="Chromosome 1"/>
</dbReference>
<name>A0AAV6LKR6_9ERIC</name>
<keyword evidence="3" id="KW-1185">Reference proteome</keyword>
<dbReference type="AlphaFoldDB" id="A0AAV6LKR6"/>
<evidence type="ECO:0000313" key="2">
    <source>
        <dbReference type="EMBL" id="KAG5565310.1"/>
    </source>
</evidence>
<feature type="region of interest" description="Disordered" evidence="1">
    <location>
        <begin position="1"/>
        <end position="35"/>
    </location>
</feature>
<comment type="caution">
    <text evidence="2">The sequence shown here is derived from an EMBL/GenBank/DDBJ whole genome shotgun (WGS) entry which is preliminary data.</text>
</comment>